<evidence type="ECO:0000313" key="2">
    <source>
        <dbReference type="Proteomes" id="UP001361239"/>
    </source>
</evidence>
<sequence length="124" mass="13403">MKTAALLLDARSEQADLTIAVHVLLAEASSKASPYREVVQQLNEAATSFIWRNLEAAVAKKEIAPLHCTKSTSIIVMAMVRGSLLQWLVDASVSMETLRSELLSLLRSMLGLDSVEESPLAGPP</sequence>
<accession>A0ABU8S1B9</accession>
<evidence type="ECO:0008006" key="3">
    <source>
        <dbReference type="Google" id="ProtNLM"/>
    </source>
</evidence>
<dbReference type="RefSeq" id="WP_339589087.1">
    <property type="nucleotide sequence ID" value="NZ_JBBHJZ010000005.1"/>
</dbReference>
<name>A0ABU8S1B9_9SPHN</name>
<proteinExistence type="predicted"/>
<gene>
    <name evidence="1" type="ORF">WG901_21045</name>
</gene>
<evidence type="ECO:0000313" key="1">
    <source>
        <dbReference type="EMBL" id="MEJ5979153.1"/>
    </source>
</evidence>
<dbReference type="EMBL" id="JBBHJZ010000005">
    <property type="protein sequence ID" value="MEJ5979153.1"/>
    <property type="molecule type" value="Genomic_DNA"/>
</dbReference>
<protein>
    <recommendedName>
        <fullName evidence="3">TetR family transcriptional regulator</fullName>
    </recommendedName>
</protein>
<dbReference type="Gene3D" id="1.10.357.10">
    <property type="entry name" value="Tetracycline Repressor, domain 2"/>
    <property type="match status" value="1"/>
</dbReference>
<comment type="caution">
    <text evidence="1">The sequence shown here is derived from an EMBL/GenBank/DDBJ whole genome shotgun (WGS) entry which is preliminary data.</text>
</comment>
<keyword evidence="2" id="KW-1185">Reference proteome</keyword>
<dbReference type="SUPFAM" id="SSF48498">
    <property type="entry name" value="Tetracyclin repressor-like, C-terminal domain"/>
    <property type="match status" value="1"/>
</dbReference>
<dbReference type="Proteomes" id="UP001361239">
    <property type="component" value="Unassembled WGS sequence"/>
</dbReference>
<dbReference type="InterPro" id="IPR036271">
    <property type="entry name" value="Tet_transcr_reg_TetR-rel_C_sf"/>
</dbReference>
<reference evidence="1 2" key="1">
    <citation type="submission" date="2024-03" db="EMBL/GenBank/DDBJ databases">
        <authorList>
            <person name="Jo J.-H."/>
        </authorList>
    </citation>
    <scope>NUCLEOTIDE SEQUENCE [LARGE SCALE GENOMIC DNA]</scope>
    <source>
        <strain evidence="1 2">PS1R-30</strain>
    </source>
</reference>
<organism evidence="1 2">
    <name type="scientific">Novosphingobium anseongense</name>
    <dbReference type="NCBI Taxonomy" id="3133436"/>
    <lineage>
        <taxon>Bacteria</taxon>
        <taxon>Pseudomonadati</taxon>
        <taxon>Pseudomonadota</taxon>
        <taxon>Alphaproteobacteria</taxon>
        <taxon>Sphingomonadales</taxon>
        <taxon>Sphingomonadaceae</taxon>
        <taxon>Novosphingobium</taxon>
    </lineage>
</organism>